<evidence type="ECO:0000313" key="1">
    <source>
        <dbReference type="EMBL" id="PJA40038.1"/>
    </source>
</evidence>
<evidence type="ECO:0008006" key="3">
    <source>
        <dbReference type="Google" id="ProtNLM"/>
    </source>
</evidence>
<accession>A0A2M7X1N1</accession>
<dbReference type="Proteomes" id="UP000231195">
    <property type="component" value="Unassembled WGS sequence"/>
</dbReference>
<comment type="caution">
    <text evidence="1">The sequence shown here is derived from an EMBL/GenBank/DDBJ whole genome shotgun (WGS) entry which is preliminary data.</text>
</comment>
<evidence type="ECO:0000313" key="2">
    <source>
        <dbReference type="Proteomes" id="UP000231195"/>
    </source>
</evidence>
<proteinExistence type="predicted"/>
<organism evidence="1 2">
    <name type="scientific">candidate division WWE3 bacterium CG_4_9_14_3_um_filter_39_7</name>
    <dbReference type="NCBI Taxonomy" id="1975080"/>
    <lineage>
        <taxon>Bacteria</taxon>
        <taxon>Katanobacteria</taxon>
    </lineage>
</organism>
<name>A0A2M7X1N1_UNCKA</name>
<gene>
    <name evidence="1" type="ORF">CO179_03590</name>
</gene>
<protein>
    <recommendedName>
        <fullName evidence="3">N-formylglutamate amidohydrolase</fullName>
    </recommendedName>
</protein>
<dbReference type="EMBL" id="PFWZ01000117">
    <property type="protein sequence ID" value="PJA40038.1"/>
    <property type="molecule type" value="Genomic_DNA"/>
</dbReference>
<dbReference type="AlphaFoldDB" id="A0A2M7X1N1"/>
<sequence length="180" mass="20302">MRVTEGTIPILLVAAHNTAHIRNGVRKPCDINTGKVVGLIAQKTRAFSIISTSVQIDPNWHIDSPFRQTLKELIKTHNIQAVIDIHGRKEGAKHLIEYCPNDAFTQKYPNLMYPQLDGTRAMRKFIDDEQLTISEDVDVQNIPSLQIEIRKDGRDFRKNTPLQIVDAVSELILKLASLGI</sequence>
<reference evidence="2" key="1">
    <citation type="submission" date="2017-09" db="EMBL/GenBank/DDBJ databases">
        <title>Depth-based differentiation of microbial function through sediment-hosted aquifers and enrichment of novel symbionts in the deep terrestrial subsurface.</title>
        <authorList>
            <person name="Probst A.J."/>
            <person name="Ladd B."/>
            <person name="Jarett J.K."/>
            <person name="Geller-Mcgrath D.E."/>
            <person name="Sieber C.M.K."/>
            <person name="Emerson J.B."/>
            <person name="Anantharaman K."/>
            <person name="Thomas B.C."/>
            <person name="Malmstrom R."/>
            <person name="Stieglmeier M."/>
            <person name="Klingl A."/>
            <person name="Woyke T."/>
            <person name="Ryan C.M."/>
            <person name="Banfield J.F."/>
        </authorList>
    </citation>
    <scope>NUCLEOTIDE SEQUENCE [LARGE SCALE GENOMIC DNA]</scope>
</reference>